<dbReference type="Gene3D" id="3.90.10.10">
    <property type="entry name" value="Cytochrome C3"/>
    <property type="match status" value="1"/>
</dbReference>
<dbReference type="AlphaFoldDB" id="A0A1W1BLX1"/>
<sequence>MKLVKTISIILSLLLSMNIFAHNDDKHINTGISKAMSSGVKGICNGDPVSYIIRQHPELLKHKRDKTLRQGIRNDKYSLQGCIECHAAKENTTGKYHDVDEKGQFCSDCHEEVGISLDCFECHRTKPVGGK</sequence>
<name>A0A1W1BLX1_9ZZZZ</name>
<dbReference type="SUPFAM" id="SSF48695">
    <property type="entry name" value="Multiheme cytochromes"/>
    <property type="match status" value="1"/>
</dbReference>
<organism evidence="1">
    <name type="scientific">hydrothermal vent metagenome</name>
    <dbReference type="NCBI Taxonomy" id="652676"/>
    <lineage>
        <taxon>unclassified sequences</taxon>
        <taxon>metagenomes</taxon>
        <taxon>ecological metagenomes</taxon>
    </lineage>
</organism>
<dbReference type="InterPro" id="IPR036280">
    <property type="entry name" value="Multihaem_cyt_sf"/>
</dbReference>
<dbReference type="EMBL" id="FPHJ01000014">
    <property type="protein sequence ID" value="SFV54538.1"/>
    <property type="molecule type" value="Genomic_DNA"/>
</dbReference>
<accession>A0A1W1BLX1</accession>
<protein>
    <submittedName>
        <fullName evidence="1">Sulfite reduction-associated complex DsrMKJOP multiheme protein DsrJ (=HmeF)</fullName>
    </submittedName>
</protein>
<reference evidence="1" key="1">
    <citation type="submission" date="2016-10" db="EMBL/GenBank/DDBJ databases">
        <authorList>
            <person name="de Groot N.N."/>
        </authorList>
    </citation>
    <scope>NUCLEOTIDE SEQUENCE</scope>
</reference>
<evidence type="ECO:0000313" key="1">
    <source>
        <dbReference type="EMBL" id="SFV54538.1"/>
    </source>
</evidence>
<proteinExistence type="predicted"/>
<gene>
    <name evidence="1" type="ORF">MNB_SUP05-5-298</name>
</gene>